<dbReference type="AlphaFoldDB" id="A0A1M6CEA1"/>
<dbReference type="RefSeq" id="WP_072867325.1">
    <property type="nucleotide sequence ID" value="NZ_FQZM01000007.1"/>
</dbReference>
<keyword evidence="9" id="KW-1185">Reference proteome</keyword>
<evidence type="ECO:0000313" key="9">
    <source>
        <dbReference type="Proteomes" id="UP000184529"/>
    </source>
</evidence>
<comment type="function">
    <text evidence="5 6">Cell division protein that is involved in the assembly of the Z ring. May serve as a membrane anchor for the Z ring.</text>
</comment>
<dbReference type="EMBL" id="FQZM01000007">
    <property type="protein sequence ID" value="SHI59094.1"/>
    <property type="molecule type" value="Genomic_DNA"/>
</dbReference>
<name>A0A1M6CEA1_9FIRM</name>
<dbReference type="Proteomes" id="UP000184529">
    <property type="component" value="Unassembled WGS sequence"/>
</dbReference>
<dbReference type="GO" id="GO:0043093">
    <property type="term" value="P:FtsZ-dependent cytokinesis"/>
    <property type="evidence" value="ECO:0007669"/>
    <property type="project" value="UniProtKB-UniRule"/>
</dbReference>
<evidence type="ECO:0000256" key="6">
    <source>
        <dbReference type="PIRNR" id="PIRNR003101"/>
    </source>
</evidence>
<evidence type="ECO:0000256" key="5">
    <source>
        <dbReference type="HAMAP-Rule" id="MF_02033"/>
    </source>
</evidence>
<keyword evidence="4 5" id="KW-0131">Cell cycle</keyword>
<evidence type="ECO:0000256" key="2">
    <source>
        <dbReference type="ARBA" id="ARBA00022618"/>
    </source>
</evidence>
<gene>
    <name evidence="5" type="primary">ftsA</name>
    <name evidence="8" type="ORF">SAMN02745219_00645</name>
</gene>
<dbReference type="NCBIfam" id="TIGR01174">
    <property type="entry name" value="ftsA"/>
    <property type="match status" value="1"/>
</dbReference>
<dbReference type="InterPro" id="IPR020823">
    <property type="entry name" value="Cell_div_FtsA"/>
</dbReference>
<sequence length="405" mass="42793">MTGKEVVAGLDVGTSSMVAVVTRVADPERASGIGWCPSVGMRKGIVVDLEGAAQAVRRAVEMAQEAAGFRVGAVCVGFSGHGVNVLTRHADIIIGHGRKITSGDVADLRQTLRQVEVPVGRRVLQVLPVEFMIDGVPRRDSPIDCTGSRLSMQARVVTVDSQVIDQLIATVEAAGLRVAEVVLNPLVLAQEVLSTVERELGAVLVDLGGGTTAVTFFKGGTLVDMTVIPVGGEHITSDLAIGVRTSLDAAEKVKRETGLLPQETVWVELPTMGGQASRRASLATIRQIIESRVLEILDLIKQSIDRLVRGNALPGGVVLAGGGSCLRGLPDLASRVLQLPVRVATTEPDWQIARFLARRAAAGVARGENHRLAVAAGEFRLGPRGVRQIFAHIRRSYPHGSGTDG</sequence>
<organism evidence="8 9">
    <name type="scientific">Desulfofundulus thermosubterraneus DSM 16057</name>
    <dbReference type="NCBI Taxonomy" id="1121432"/>
    <lineage>
        <taxon>Bacteria</taxon>
        <taxon>Bacillati</taxon>
        <taxon>Bacillota</taxon>
        <taxon>Clostridia</taxon>
        <taxon>Eubacteriales</taxon>
        <taxon>Peptococcaceae</taxon>
        <taxon>Desulfofundulus</taxon>
    </lineage>
</organism>
<dbReference type="InterPro" id="IPR050696">
    <property type="entry name" value="FtsA/MreB"/>
</dbReference>
<dbReference type="InterPro" id="IPR043129">
    <property type="entry name" value="ATPase_NBD"/>
</dbReference>
<keyword evidence="3 5" id="KW-0472">Membrane</keyword>
<evidence type="ECO:0000256" key="4">
    <source>
        <dbReference type="ARBA" id="ARBA00023306"/>
    </source>
</evidence>
<dbReference type="InterPro" id="IPR003494">
    <property type="entry name" value="SHS2_FtsA"/>
</dbReference>
<dbReference type="PANTHER" id="PTHR32432:SF4">
    <property type="entry name" value="CELL DIVISION PROTEIN FTSA"/>
    <property type="match status" value="1"/>
</dbReference>
<dbReference type="HAMAP" id="MF_02033">
    <property type="entry name" value="FtsA"/>
    <property type="match status" value="1"/>
</dbReference>
<dbReference type="PIRSF" id="PIRSF003101">
    <property type="entry name" value="FtsA"/>
    <property type="match status" value="1"/>
</dbReference>
<keyword evidence="2 5" id="KW-0132">Cell division</keyword>
<proteinExistence type="inferred from homology"/>
<reference evidence="9" key="1">
    <citation type="submission" date="2016-11" db="EMBL/GenBank/DDBJ databases">
        <authorList>
            <person name="Varghese N."/>
            <person name="Submissions S."/>
        </authorList>
    </citation>
    <scope>NUCLEOTIDE SEQUENCE [LARGE SCALE GENOMIC DNA]</scope>
    <source>
        <strain evidence="9">DSM 16057</strain>
    </source>
</reference>
<comment type="similarity">
    <text evidence="5 6">Belongs to the FtsA/MreB family.</text>
</comment>
<protein>
    <recommendedName>
        <fullName evidence="5 6">Cell division protein FtsA</fullName>
    </recommendedName>
</protein>
<dbReference type="OrthoDB" id="9768127at2"/>
<dbReference type="SMART" id="SM00842">
    <property type="entry name" value="FtsA"/>
    <property type="match status" value="1"/>
</dbReference>
<evidence type="ECO:0000256" key="1">
    <source>
        <dbReference type="ARBA" id="ARBA00022475"/>
    </source>
</evidence>
<dbReference type="Gene3D" id="3.30.420.40">
    <property type="match status" value="2"/>
</dbReference>
<evidence type="ECO:0000259" key="7">
    <source>
        <dbReference type="SMART" id="SM00842"/>
    </source>
</evidence>
<dbReference type="SUPFAM" id="SSF53067">
    <property type="entry name" value="Actin-like ATPase domain"/>
    <property type="match status" value="2"/>
</dbReference>
<feature type="domain" description="SHS2" evidence="7">
    <location>
        <begin position="7"/>
        <end position="192"/>
    </location>
</feature>
<dbReference type="CDD" id="cd24048">
    <property type="entry name" value="ASKHA_NBD_FtsA"/>
    <property type="match status" value="1"/>
</dbReference>
<keyword evidence="1 5" id="KW-1003">Cell membrane</keyword>
<evidence type="ECO:0000256" key="3">
    <source>
        <dbReference type="ARBA" id="ARBA00023136"/>
    </source>
</evidence>
<evidence type="ECO:0000313" key="8">
    <source>
        <dbReference type="EMBL" id="SHI59094.1"/>
    </source>
</evidence>
<dbReference type="STRING" id="1121432.SAMN02745219_00645"/>
<comment type="subcellular location">
    <subcellularLocation>
        <location evidence="5">Cell membrane</location>
        <topology evidence="5">Peripheral membrane protein</topology>
        <orientation evidence="5">Cytoplasmic side</orientation>
    </subcellularLocation>
    <text evidence="5">Localizes to the Z ring in an FtsZ-dependent manner. Targeted to the membrane through a conserved C-terminal amphipathic helix.</text>
</comment>
<dbReference type="Pfam" id="PF14450">
    <property type="entry name" value="FtsA"/>
    <property type="match status" value="1"/>
</dbReference>
<accession>A0A1M6CEA1</accession>
<dbReference type="GO" id="GO:0032153">
    <property type="term" value="C:cell division site"/>
    <property type="evidence" value="ECO:0007669"/>
    <property type="project" value="UniProtKB-UniRule"/>
</dbReference>
<dbReference type="GO" id="GO:0009898">
    <property type="term" value="C:cytoplasmic side of plasma membrane"/>
    <property type="evidence" value="ECO:0007669"/>
    <property type="project" value="UniProtKB-UniRule"/>
</dbReference>
<dbReference type="PANTHER" id="PTHR32432">
    <property type="entry name" value="CELL DIVISION PROTEIN FTSA-RELATED"/>
    <property type="match status" value="1"/>
</dbReference>
<dbReference type="Pfam" id="PF02491">
    <property type="entry name" value="SHS2_FTSA"/>
    <property type="match status" value="1"/>
</dbReference>
<comment type="subunit">
    <text evidence="5">Self-interacts. Interacts with FtsZ.</text>
</comment>